<dbReference type="PANTHER" id="PTHR33755:SF6">
    <property type="entry name" value="PLASMID STABILIZATION SYSTEM PROTEIN"/>
    <property type="match status" value="1"/>
</dbReference>
<protein>
    <recommendedName>
        <fullName evidence="5">Plasmid stabilization protein</fullName>
    </recommendedName>
</protein>
<dbReference type="InterPro" id="IPR051803">
    <property type="entry name" value="TA_system_RelE-like_toxin"/>
</dbReference>
<sequence>MRVIVDEEAWNDLSSIGAWIGKDSPKAARETLERILEVVGHLEMLPRLGHPGRVRGTYERGVAGTSYIIVYEISGSPSVVIIAGIVHGARDR</sequence>
<gene>
    <name evidence="3" type="ORF">A2853_03150</name>
</gene>
<dbReference type="Gene3D" id="3.30.2310.20">
    <property type="entry name" value="RelE-like"/>
    <property type="match status" value="1"/>
</dbReference>
<evidence type="ECO:0008006" key="5">
    <source>
        <dbReference type="Google" id="ProtNLM"/>
    </source>
</evidence>
<reference evidence="3 4" key="1">
    <citation type="journal article" date="2016" name="Nat. Commun.">
        <title>Thousands of microbial genomes shed light on interconnected biogeochemical processes in an aquifer system.</title>
        <authorList>
            <person name="Anantharaman K."/>
            <person name="Brown C.T."/>
            <person name="Hug L.A."/>
            <person name="Sharon I."/>
            <person name="Castelle C.J."/>
            <person name="Probst A.J."/>
            <person name="Thomas B.C."/>
            <person name="Singh A."/>
            <person name="Wilkins M.J."/>
            <person name="Karaoz U."/>
            <person name="Brodie E.L."/>
            <person name="Williams K.H."/>
            <person name="Hubbard S.S."/>
            <person name="Banfield J.F."/>
        </authorList>
    </citation>
    <scope>NUCLEOTIDE SEQUENCE [LARGE SCALE GENOMIC DNA]</scope>
</reference>
<organism evidence="3 4">
    <name type="scientific">Candidatus Kaiserbacteria bacterium RIFCSPHIGHO2_01_FULL_55_17</name>
    <dbReference type="NCBI Taxonomy" id="1798484"/>
    <lineage>
        <taxon>Bacteria</taxon>
        <taxon>Candidatus Kaiseribacteriota</taxon>
    </lineage>
</organism>
<evidence type="ECO:0000313" key="3">
    <source>
        <dbReference type="EMBL" id="OGG57902.1"/>
    </source>
</evidence>
<dbReference type="PANTHER" id="PTHR33755">
    <property type="entry name" value="TOXIN PARE1-RELATED"/>
    <property type="match status" value="1"/>
</dbReference>
<dbReference type="InterPro" id="IPR007712">
    <property type="entry name" value="RelE/ParE_toxin"/>
</dbReference>
<evidence type="ECO:0000256" key="1">
    <source>
        <dbReference type="ARBA" id="ARBA00006226"/>
    </source>
</evidence>
<comment type="similarity">
    <text evidence="1">Belongs to the RelE toxin family.</text>
</comment>
<evidence type="ECO:0000313" key="4">
    <source>
        <dbReference type="Proteomes" id="UP000177958"/>
    </source>
</evidence>
<dbReference type="Proteomes" id="UP000177958">
    <property type="component" value="Unassembled WGS sequence"/>
</dbReference>
<keyword evidence="2" id="KW-1277">Toxin-antitoxin system</keyword>
<comment type="caution">
    <text evidence="3">The sequence shown here is derived from an EMBL/GenBank/DDBJ whole genome shotgun (WGS) entry which is preliminary data.</text>
</comment>
<dbReference type="Pfam" id="PF05016">
    <property type="entry name" value="ParE_toxin"/>
    <property type="match status" value="1"/>
</dbReference>
<accession>A0A1F6DA53</accession>
<name>A0A1F6DA53_9BACT</name>
<dbReference type="InterPro" id="IPR035093">
    <property type="entry name" value="RelE/ParE_toxin_dom_sf"/>
</dbReference>
<dbReference type="AlphaFoldDB" id="A0A1F6DA53"/>
<dbReference type="EMBL" id="MFKX01000008">
    <property type="protein sequence ID" value="OGG57902.1"/>
    <property type="molecule type" value="Genomic_DNA"/>
</dbReference>
<evidence type="ECO:0000256" key="2">
    <source>
        <dbReference type="ARBA" id="ARBA00022649"/>
    </source>
</evidence>
<proteinExistence type="inferred from homology"/>